<proteinExistence type="predicted"/>
<feature type="region of interest" description="Disordered" evidence="1">
    <location>
        <begin position="86"/>
        <end position="163"/>
    </location>
</feature>
<feature type="region of interest" description="Disordered" evidence="1">
    <location>
        <begin position="1"/>
        <end position="47"/>
    </location>
</feature>
<evidence type="ECO:0000256" key="1">
    <source>
        <dbReference type="SAM" id="MobiDB-lite"/>
    </source>
</evidence>
<sequence length="163" mass="18205">MRRDQELPLCRTEPLPAGSKTDPLLAKAEPTSNTSGALVTRPEEKEGEEVFQVLEQIPLQPMEKTMVRQAVHLQPMEVHGGADIHLQPVEDPMPEQVDVPEGSCDPVESPHWSRLLAGPAAMGDPRWSSPFLKERQNKADRNPQSPSPCTTQREEREELGMKE</sequence>
<evidence type="ECO:0000313" key="3">
    <source>
        <dbReference type="Proteomes" id="UP001623348"/>
    </source>
</evidence>
<organism evidence="2 3">
    <name type="scientific">Grus japonensis</name>
    <name type="common">Japanese crane</name>
    <name type="synonym">Red-crowned crane</name>
    <dbReference type="NCBI Taxonomy" id="30415"/>
    <lineage>
        <taxon>Eukaryota</taxon>
        <taxon>Metazoa</taxon>
        <taxon>Chordata</taxon>
        <taxon>Craniata</taxon>
        <taxon>Vertebrata</taxon>
        <taxon>Euteleostomi</taxon>
        <taxon>Archelosauria</taxon>
        <taxon>Archosauria</taxon>
        <taxon>Dinosauria</taxon>
        <taxon>Saurischia</taxon>
        <taxon>Theropoda</taxon>
        <taxon>Coelurosauria</taxon>
        <taxon>Aves</taxon>
        <taxon>Neognathae</taxon>
        <taxon>Neoaves</taxon>
        <taxon>Gruiformes</taxon>
        <taxon>Gruidae</taxon>
        <taxon>Grus</taxon>
    </lineage>
</organism>
<feature type="compositionally biased region" description="Polar residues" evidence="1">
    <location>
        <begin position="142"/>
        <end position="151"/>
    </location>
</feature>
<dbReference type="Proteomes" id="UP001623348">
    <property type="component" value="Unassembled WGS sequence"/>
</dbReference>
<comment type="caution">
    <text evidence="2">The sequence shown here is derived from an EMBL/GenBank/DDBJ whole genome shotgun (WGS) entry which is preliminary data.</text>
</comment>
<feature type="compositionally biased region" description="Basic and acidic residues" evidence="1">
    <location>
        <begin position="132"/>
        <end position="141"/>
    </location>
</feature>
<name>A0ABC9XFQ1_GRUJA</name>
<gene>
    <name evidence="2" type="ORF">GRJ2_002106700</name>
</gene>
<evidence type="ECO:0000313" key="2">
    <source>
        <dbReference type="EMBL" id="GAB0196414.1"/>
    </source>
</evidence>
<reference evidence="2 3" key="1">
    <citation type="submission" date="2024-06" db="EMBL/GenBank/DDBJ databases">
        <title>The draft genome of Grus japonensis, version 3.</title>
        <authorList>
            <person name="Nabeshima K."/>
            <person name="Suzuki S."/>
            <person name="Onuma M."/>
        </authorList>
    </citation>
    <scope>NUCLEOTIDE SEQUENCE [LARGE SCALE GENOMIC DNA]</scope>
    <source>
        <strain evidence="2 3">451A</strain>
    </source>
</reference>
<accession>A0ABC9XFQ1</accession>
<feature type="compositionally biased region" description="Basic and acidic residues" evidence="1">
    <location>
        <begin position="152"/>
        <end position="163"/>
    </location>
</feature>
<dbReference type="EMBL" id="BAAFJT010000015">
    <property type="protein sequence ID" value="GAB0196414.1"/>
    <property type="molecule type" value="Genomic_DNA"/>
</dbReference>
<protein>
    <submittedName>
        <fullName evidence="2">AN1-type zinc finger protein 5-like</fullName>
    </submittedName>
</protein>
<keyword evidence="3" id="KW-1185">Reference proteome</keyword>
<dbReference type="AlphaFoldDB" id="A0ABC9XFQ1"/>